<dbReference type="PROSITE" id="PS50294">
    <property type="entry name" value="WD_REPEATS_REGION"/>
    <property type="match status" value="1"/>
</dbReference>
<dbReference type="InterPro" id="IPR036322">
    <property type="entry name" value="WD40_repeat_dom_sf"/>
</dbReference>
<dbReference type="InterPro" id="IPR015943">
    <property type="entry name" value="WD40/YVTN_repeat-like_dom_sf"/>
</dbReference>
<organism evidence="2 3">
    <name type="scientific">Phyllostomus discolor</name>
    <name type="common">pale spear-nosed bat</name>
    <dbReference type="NCBI Taxonomy" id="89673"/>
    <lineage>
        <taxon>Eukaryota</taxon>
        <taxon>Metazoa</taxon>
        <taxon>Chordata</taxon>
        <taxon>Craniata</taxon>
        <taxon>Vertebrata</taxon>
        <taxon>Euteleostomi</taxon>
        <taxon>Mammalia</taxon>
        <taxon>Eutheria</taxon>
        <taxon>Laurasiatheria</taxon>
        <taxon>Chiroptera</taxon>
        <taxon>Yangochiroptera</taxon>
        <taxon>Phyllostomidae</taxon>
        <taxon>Phyllostominae</taxon>
        <taxon>Phyllostomus</taxon>
    </lineage>
</organism>
<dbReference type="GO" id="GO:0043291">
    <property type="term" value="C:RAVE complex"/>
    <property type="evidence" value="ECO:0007669"/>
    <property type="project" value="TreeGrafter"/>
</dbReference>
<proteinExistence type="predicted"/>
<comment type="caution">
    <text evidence="2">The sequence shown here is derived from an EMBL/GenBank/DDBJ whole genome shotgun (WGS) entry which is preliminary data.</text>
</comment>
<dbReference type="AlphaFoldDB" id="A0A834BA62"/>
<evidence type="ECO:0000256" key="1">
    <source>
        <dbReference type="PROSITE-ProRule" id="PRU00221"/>
    </source>
</evidence>
<dbReference type="PROSITE" id="PS50082">
    <property type="entry name" value="WD_REPEATS_2"/>
    <property type="match status" value="1"/>
</dbReference>
<dbReference type="SMART" id="SM00320">
    <property type="entry name" value="WD40"/>
    <property type="match status" value="1"/>
</dbReference>
<dbReference type="SUPFAM" id="SSF50978">
    <property type="entry name" value="WD40 repeat-like"/>
    <property type="match status" value="1"/>
</dbReference>
<name>A0A834BA62_9CHIR</name>
<reference evidence="2 3" key="1">
    <citation type="journal article" date="2020" name="Nature">
        <title>Six reference-quality genomes reveal evolution of bat adaptations.</title>
        <authorList>
            <person name="Jebb D."/>
            <person name="Huang Z."/>
            <person name="Pippel M."/>
            <person name="Hughes G.M."/>
            <person name="Lavrichenko K."/>
            <person name="Devanna P."/>
            <person name="Winkler S."/>
            <person name="Jermiin L.S."/>
            <person name="Skirmuntt E.C."/>
            <person name="Katzourakis A."/>
            <person name="Burkitt-Gray L."/>
            <person name="Ray D.A."/>
            <person name="Sullivan K.A.M."/>
            <person name="Roscito J.G."/>
            <person name="Kirilenko B.M."/>
            <person name="Davalos L.M."/>
            <person name="Corthals A.P."/>
            <person name="Power M.L."/>
            <person name="Jones G."/>
            <person name="Ransome R.D."/>
            <person name="Dechmann D.K.N."/>
            <person name="Locatelli A.G."/>
            <person name="Puechmaille S.J."/>
            <person name="Fedrigo O."/>
            <person name="Jarvis E.D."/>
            <person name="Hiller M."/>
            <person name="Vernes S.C."/>
            <person name="Myers E.W."/>
            <person name="Teeling E.C."/>
        </authorList>
    </citation>
    <scope>NUCLEOTIDE SEQUENCE [LARGE SCALE GENOMIC DNA]</scope>
    <source>
        <strain evidence="2">Bat1K_MPI-CBG_1</strain>
    </source>
</reference>
<accession>A0A834BA62</accession>
<dbReference type="Gene3D" id="2.130.10.10">
    <property type="entry name" value="YVTN repeat-like/Quinoprotein amine dehydrogenase"/>
    <property type="match status" value="1"/>
</dbReference>
<dbReference type="Proteomes" id="UP000664940">
    <property type="component" value="Unassembled WGS sequence"/>
</dbReference>
<gene>
    <name evidence="2" type="ORF">HJG60_003921</name>
</gene>
<protein>
    <submittedName>
        <fullName evidence="2">Dmx like 1</fullName>
    </submittedName>
</protein>
<dbReference type="EMBL" id="JABVXQ010000002">
    <property type="protein sequence ID" value="KAF6123935.1"/>
    <property type="molecule type" value="Genomic_DNA"/>
</dbReference>
<dbReference type="PANTHER" id="PTHR13950">
    <property type="entry name" value="RABCONNECTIN-RELATED"/>
    <property type="match status" value="1"/>
</dbReference>
<evidence type="ECO:0000313" key="3">
    <source>
        <dbReference type="Proteomes" id="UP000664940"/>
    </source>
</evidence>
<dbReference type="InterPro" id="IPR001680">
    <property type="entry name" value="WD40_rpt"/>
</dbReference>
<keyword evidence="1" id="KW-0853">WD repeat</keyword>
<dbReference type="GO" id="GO:0007035">
    <property type="term" value="P:vacuolar acidification"/>
    <property type="evidence" value="ECO:0007669"/>
    <property type="project" value="TreeGrafter"/>
</dbReference>
<evidence type="ECO:0000313" key="2">
    <source>
        <dbReference type="EMBL" id="KAF6123935.1"/>
    </source>
</evidence>
<dbReference type="InterPro" id="IPR052208">
    <property type="entry name" value="DmX-like/RAVE_component"/>
</dbReference>
<dbReference type="Pfam" id="PF00400">
    <property type="entry name" value="WD40"/>
    <property type="match status" value="1"/>
</dbReference>
<sequence>MCHDSGATVLAYAPKHQLLISCGRKGFTCVFDLQQRQQRQLFQSHDSPVKAIAIDPTEEYFVTGSAEGNIKIWSLSTFSLLHTFISEHARQSIFRNIGTGVMQIETGPANHIFSCGADGTMKMRILPDQFSPLNEVLKNDVKFML</sequence>
<feature type="repeat" description="WD" evidence="1">
    <location>
        <begin position="42"/>
        <end position="83"/>
    </location>
</feature>
<dbReference type="PANTHER" id="PTHR13950:SF12">
    <property type="entry name" value="DMX-LIKE PROTEIN 1"/>
    <property type="match status" value="1"/>
</dbReference>